<dbReference type="AlphaFoldDB" id="G7KP49"/>
<name>G7KP49_MEDTR</name>
<sequence>MVLKILFLQFFCLVILISSSSSSSLSDFTNTSNGIDLKLQQAEADPVIVKVSKDASSKFKTVQDALNSIQQPNNKRVIVSIATGVYREKIVIPITLPFITFLGDAKGNSKITWNDSYSTIGSDGKPLETYKSASVAVEADYFIAINMIFKNTAYFPTKVEQAVAIRVTGNKAAFYNCLFYGVQDTLYDHKGLHYFKNCYIQGAVDFVFGDGTSLYEAKVVLLPTALQAPVTDAGALVELN</sequence>
<dbReference type="Proteomes" id="UP000002051">
    <property type="component" value="Chromosome 6"/>
</dbReference>
<dbReference type="PaxDb" id="3880-AES75113"/>
<accession>G7KP49</accession>
<feature type="domain" description="Pectinesterase catalytic" evidence="11">
    <location>
        <begin position="49"/>
        <end position="216"/>
    </location>
</feature>
<dbReference type="EnsemblPlants" id="AES75113">
    <property type="protein sequence ID" value="AES75113"/>
    <property type="gene ID" value="MTR_6g025590"/>
</dbReference>
<feature type="chain" id="PRO_5014485699" description="Pectinesterase" evidence="10">
    <location>
        <begin position="23"/>
        <end position="240"/>
    </location>
</feature>
<reference evidence="12 14" key="2">
    <citation type="journal article" date="2014" name="BMC Genomics">
        <title>An improved genome release (version Mt4.0) for the model legume Medicago truncatula.</title>
        <authorList>
            <person name="Tang H."/>
            <person name="Krishnakumar V."/>
            <person name="Bidwell S."/>
            <person name="Rosen B."/>
            <person name="Chan A."/>
            <person name="Zhou S."/>
            <person name="Gentzbittel L."/>
            <person name="Childs K.L."/>
            <person name="Yandell M."/>
            <person name="Gundlach H."/>
            <person name="Mayer K.F."/>
            <person name="Schwartz D.C."/>
            <person name="Town C.D."/>
        </authorList>
    </citation>
    <scope>GENOME REANNOTATION</scope>
    <source>
        <strain evidence="13 14">cv. Jemalong A17</strain>
    </source>
</reference>
<evidence type="ECO:0000256" key="3">
    <source>
        <dbReference type="ARBA" id="ARBA00008891"/>
    </source>
</evidence>
<dbReference type="InterPro" id="IPR033131">
    <property type="entry name" value="Pectinesterase_Asp_AS"/>
</dbReference>
<dbReference type="STRING" id="3880.G7KP49"/>
<dbReference type="HOGENOM" id="CLU_1157904_0_0_1"/>
<dbReference type="GO" id="GO:0030599">
    <property type="term" value="F:pectinesterase activity"/>
    <property type="evidence" value="ECO:0000318"/>
    <property type="project" value="GO_Central"/>
</dbReference>
<evidence type="ECO:0000259" key="11">
    <source>
        <dbReference type="Pfam" id="PF01095"/>
    </source>
</evidence>
<accession>A0A0C3VUR5</accession>
<dbReference type="SUPFAM" id="SSF51126">
    <property type="entry name" value="Pectin lyase-like"/>
    <property type="match status" value="1"/>
</dbReference>
<organism evidence="12 14">
    <name type="scientific">Medicago truncatula</name>
    <name type="common">Barrel medic</name>
    <name type="synonym">Medicago tribuloides</name>
    <dbReference type="NCBI Taxonomy" id="3880"/>
    <lineage>
        <taxon>Eukaryota</taxon>
        <taxon>Viridiplantae</taxon>
        <taxon>Streptophyta</taxon>
        <taxon>Embryophyta</taxon>
        <taxon>Tracheophyta</taxon>
        <taxon>Spermatophyta</taxon>
        <taxon>Magnoliopsida</taxon>
        <taxon>eudicotyledons</taxon>
        <taxon>Gunneridae</taxon>
        <taxon>Pentapetalae</taxon>
        <taxon>rosids</taxon>
        <taxon>fabids</taxon>
        <taxon>Fabales</taxon>
        <taxon>Fabaceae</taxon>
        <taxon>Papilionoideae</taxon>
        <taxon>50 kb inversion clade</taxon>
        <taxon>NPAAA clade</taxon>
        <taxon>Hologalegina</taxon>
        <taxon>IRL clade</taxon>
        <taxon>Trifolieae</taxon>
        <taxon>Medicago</taxon>
    </lineage>
</organism>
<reference evidence="13" key="3">
    <citation type="submission" date="2015-04" db="UniProtKB">
        <authorList>
            <consortium name="EnsemblPlants"/>
        </authorList>
    </citation>
    <scope>IDENTIFICATION</scope>
    <source>
        <strain evidence="13">cv. Jemalong A17</strain>
    </source>
</reference>
<keyword evidence="14" id="KW-1185">Reference proteome</keyword>
<dbReference type="Pfam" id="PF01095">
    <property type="entry name" value="Pectinesterase"/>
    <property type="match status" value="1"/>
</dbReference>
<comment type="pathway">
    <text evidence="2 10">Glycan metabolism; pectin degradation; 2-dehydro-3-deoxy-D-gluconate from pectin: step 1/5.</text>
</comment>
<evidence type="ECO:0000256" key="9">
    <source>
        <dbReference type="PROSITE-ProRule" id="PRU10040"/>
    </source>
</evidence>
<evidence type="ECO:0000313" key="12">
    <source>
        <dbReference type="EMBL" id="AES75113.2"/>
    </source>
</evidence>
<gene>
    <name evidence="12" type="ordered locus">MTR_6g025590</name>
</gene>
<evidence type="ECO:0000256" key="1">
    <source>
        <dbReference type="ARBA" id="ARBA00004191"/>
    </source>
</evidence>
<dbReference type="GO" id="GO:0042545">
    <property type="term" value="P:cell wall modification"/>
    <property type="evidence" value="ECO:0007669"/>
    <property type="project" value="UniProtKB-UniRule"/>
</dbReference>
<dbReference type="InterPro" id="IPR012334">
    <property type="entry name" value="Pectin_lyas_fold"/>
</dbReference>
<dbReference type="InterPro" id="IPR011050">
    <property type="entry name" value="Pectin_lyase_fold/virulence"/>
</dbReference>
<evidence type="ECO:0000256" key="2">
    <source>
        <dbReference type="ARBA" id="ARBA00005184"/>
    </source>
</evidence>
<dbReference type="InterPro" id="IPR000070">
    <property type="entry name" value="Pectinesterase_cat"/>
</dbReference>
<keyword evidence="5" id="KW-0964">Secreted</keyword>
<feature type="signal peptide" evidence="10">
    <location>
        <begin position="1"/>
        <end position="22"/>
    </location>
</feature>
<evidence type="ECO:0000256" key="6">
    <source>
        <dbReference type="ARBA" id="ARBA00022801"/>
    </source>
</evidence>
<reference evidence="12 14" key="1">
    <citation type="journal article" date="2011" name="Nature">
        <title>The Medicago genome provides insight into the evolution of rhizobial symbioses.</title>
        <authorList>
            <person name="Young N.D."/>
            <person name="Debelle F."/>
            <person name="Oldroyd G.E."/>
            <person name="Geurts R."/>
            <person name="Cannon S.B."/>
            <person name="Udvardi M.K."/>
            <person name="Benedito V.A."/>
            <person name="Mayer K.F."/>
            <person name="Gouzy J."/>
            <person name="Schoof H."/>
            <person name="Van de Peer Y."/>
            <person name="Proost S."/>
            <person name="Cook D.R."/>
            <person name="Meyers B.C."/>
            <person name="Spannagl M."/>
            <person name="Cheung F."/>
            <person name="De Mita S."/>
            <person name="Krishnakumar V."/>
            <person name="Gundlach H."/>
            <person name="Zhou S."/>
            <person name="Mudge J."/>
            <person name="Bharti A.K."/>
            <person name="Murray J.D."/>
            <person name="Naoumkina M.A."/>
            <person name="Rosen B."/>
            <person name="Silverstein K.A."/>
            <person name="Tang H."/>
            <person name="Rombauts S."/>
            <person name="Zhao P.X."/>
            <person name="Zhou P."/>
            <person name="Barbe V."/>
            <person name="Bardou P."/>
            <person name="Bechner M."/>
            <person name="Bellec A."/>
            <person name="Berger A."/>
            <person name="Berges H."/>
            <person name="Bidwell S."/>
            <person name="Bisseling T."/>
            <person name="Choisne N."/>
            <person name="Couloux A."/>
            <person name="Denny R."/>
            <person name="Deshpande S."/>
            <person name="Dai X."/>
            <person name="Doyle J.J."/>
            <person name="Dudez A.M."/>
            <person name="Farmer A.D."/>
            <person name="Fouteau S."/>
            <person name="Franken C."/>
            <person name="Gibelin C."/>
            <person name="Gish J."/>
            <person name="Goldstein S."/>
            <person name="Gonzalez A.J."/>
            <person name="Green P.J."/>
            <person name="Hallab A."/>
            <person name="Hartog M."/>
            <person name="Hua A."/>
            <person name="Humphray S.J."/>
            <person name="Jeong D.H."/>
            <person name="Jing Y."/>
            <person name="Jocker A."/>
            <person name="Kenton S.M."/>
            <person name="Kim D.J."/>
            <person name="Klee K."/>
            <person name="Lai H."/>
            <person name="Lang C."/>
            <person name="Lin S."/>
            <person name="Macmil S.L."/>
            <person name="Magdelenat G."/>
            <person name="Matthews L."/>
            <person name="McCorrison J."/>
            <person name="Monaghan E.L."/>
            <person name="Mun J.H."/>
            <person name="Najar F.Z."/>
            <person name="Nicholson C."/>
            <person name="Noirot C."/>
            <person name="O'Bleness M."/>
            <person name="Paule C.R."/>
            <person name="Poulain J."/>
            <person name="Prion F."/>
            <person name="Qin B."/>
            <person name="Qu C."/>
            <person name="Retzel E.F."/>
            <person name="Riddle C."/>
            <person name="Sallet E."/>
            <person name="Samain S."/>
            <person name="Samson N."/>
            <person name="Sanders I."/>
            <person name="Saurat O."/>
            <person name="Scarpelli C."/>
            <person name="Schiex T."/>
            <person name="Segurens B."/>
            <person name="Severin A.J."/>
            <person name="Sherrier D.J."/>
            <person name="Shi R."/>
            <person name="Sims S."/>
            <person name="Singer S.R."/>
            <person name="Sinharoy S."/>
            <person name="Sterck L."/>
            <person name="Viollet A."/>
            <person name="Wang B.B."/>
            <person name="Wang K."/>
            <person name="Wang M."/>
            <person name="Wang X."/>
            <person name="Warfsmann J."/>
            <person name="Weissenbach J."/>
            <person name="White D.D."/>
            <person name="White J.D."/>
            <person name="Wiley G.B."/>
            <person name="Wincker P."/>
            <person name="Xing Y."/>
            <person name="Yang L."/>
            <person name="Yao Z."/>
            <person name="Ying F."/>
            <person name="Zhai J."/>
            <person name="Zhou L."/>
            <person name="Zuber A."/>
            <person name="Denarie J."/>
            <person name="Dixon R.A."/>
            <person name="May G.D."/>
            <person name="Schwartz D.C."/>
            <person name="Rogers J."/>
            <person name="Quetier F."/>
            <person name="Town C.D."/>
            <person name="Roe B.A."/>
        </authorList>
    </citation>
    <scope>NUCLEOTIDE SEQUENCE [LARGE SCALE GENOMIC DNA]</scope>
    <source>
        <strain evidence="12">A17</strain>
        <strain evidence="13 14">cv. Jemalong A17</strain>
    </source>
</reference>
<keyword evidence="7 10" id="KW-0063">Aspartyl esterase</keyword>
<evidence type="ECO:0000256" key="5">
    <source>
        <dbReference type="ARBA" id="ARBA00022512"/>
    </source>
</evidence>
<evidence type="ECO:0000313" key="14">
    <source>
        <dbReference type="Proteomes" id="UP000002051"/>
    </source>
</evidence>
<keyword evidence="5" id="KW-0134">Cell wall</keyword>
<keyword evidence="6 10" id="KW-0378">Hydrolase</keyword>
<proteinExistence type="inferred from homology"/>
<dbReference type="EMBL" id="CM001222">
    <property type="protein sequence ID" value="AES75113.2"/>
    <property type="molecule type" value="Genomic_DNA"/>
</dbReference>
<protein>
    <recommendedName>
        <fullName evidence="4 10">Pectinesterase</fullName>
        <ecNumber evidence="4 10">3.1.1.11</ecNumber>
    </recommendedName>
</protein>
<evidence type="ECO:0000256" key="8">
    <source>
        <dbReference type="ARBA" id="ARBA00047928"/>
    </source>
</evidence>
<comment type="catalytic activity">
    <reaction evidence="8 10">
        <text>[(1-&gt;4)-alpha-D-galacturonosyl methyl ester](n) + n H2O = [(1-&gt;4)-alpha-D-galacturonosyl](n) + n methanol + n H(+)</text>
        <dbReference type="Rhea" id="RHEA:22380"/>
        <dbReference type="Rhea" id="RHEA-COMP:14570"/>
        <dbReference type="Rhea" id="RHEA-COMP:14573"/>
        <dbReference type="ChEBI" id="CHEBI:15377"/>
        <dbReference type="ChEBI" id="CHEBI:15378"/>
        <dbReference type="ChEBI" id="CHEBI:17790"/>
        <dbReference type="ChEBI" id="CHEBI:140522"/>
        <dbReference type="ChEBI" id="CHEBI:140523"/>
        <dbReference type="EC" id="3.1.1.11"/>
    </reaction>
</comment>
<evidence type="ECO:0000256" key="7">
    <source>
        <dbReference type="ARBA" id="ARBA00023085"/>
    </source>
</evidence>
<dbReference type="eggNOG" id="ENOG502QTUS">
    <property type="taxonomic scope" value="Eukaryota"/>
</dbReference>
<evidence type="ECO:0000256" key="10">
    <source>
        <dbReference type="RuleBase" id="RU000589"/>
    </source>
</evidence>
<dbReference type="Gene3D" id="2.160.20.10">
    <property type="entry name" value="Single-stranded right-handed beta-helix, Pectin lyase-like"/>
    <property type="match status" value="1"/>
</dbReference>
<dbReference type="PROSITE" id="PS00503">
    <property type="entry name" value="PECTINESTERASE_2"/>
    <property type="match status" value="1"/>
</dbReference>
<dbReference type="PANTHER" id="PTHR31321">
    <property type="entry name" value="ACYL-COA THIOESTER HYDROLASE YBHC-RELATED"/>
    <property type="match status" value="1"/>
</dbReference>
<comment type="similarity">
    <text evidence="3">Belongs to the pectinesterase family.</text>
</comment>
<feature type="active site" evidence="9">
    <location>
        <position position="205"/>
    </location>
</feature>
<evidence type="ECO:0000256" key="4">
    <source>
        <dbReference type="ARBA" id="ARBA00013229"/>
    </source>
</evidence>
<comment type="subcellular location">
    <subcellularLocation>
        <location evidence="1">Secreted</location>
        <location evidence="1">Cell wall</location>
    </subcellularLocation>
</comment>
<dbReference type="EC" id="3.1.1.11" evidence="4 10"/>
<dbReference type="PANTHER" id="PTHR31321:SF81">
    <property type="entry name" value="PECTINESTERASE"/>
    <property type="match status" value="1"/>
</dbReference>
<keyword evidence="10" id="KW-0732">Signal</keyword>
<dbReference type="GO" id="GO:0045490">
    <property type="term" value="P:pectin catabolic process"/>
    <property type="evidence" value="ECO:0000318"/>
    <property type="project" value="GO_Central"/>
</dbReference>
<evidence type="ECO:0000313" key="13">
    <source>
        <dbReference type="EnsemblPlants" id="AES75113"/>
    </source>
</evidence>
<dbReference type="UniPathway" id="UPA00545">
    <property type="reaction ID" value="UER00823"/>
</dbReference>